<name>A0A8X6XKL3_9ARAC</name>
<evidence type="ECO:0000313" key="4">
    <source>
        <dbReference type="Proteomes" id="UP000886998"/>
    </source>
</evidence>
<organism evidence="3 4">
    <name type="scientific">Trichonephila inaurata madagascariensis</name>
    <dbReference type="NCBI Taxonomy" id="2747483"/>
    <lineage>
        <taxon>Eukaryota</taxon>
        <taxon>Metazoa</taxon>
        <taxon>Ecdysozoa</taxon>
        <taxon>Arthropoda</taxon>
        <taxon>Chelicerata</taxon>
        <taxon>Arachnida</taxon>
        <taxon>Araneae</taxon>
        <taxon>Araneomorphae</taxon>
        <taxon>Entelegynae</taxon>
        <taxon>Araneoidea</taxon>
        <taxon>Nephilidae</taxon>
        <taxon>Trichonephila</taxon>
        <taxon>Trichonephila inaurata</taxon>
    </lineage>
</organism>
<dbReference type="Proteomes" id="UP000886998">
    <property type="component" value="Unassembled WGS sequence"/>
</dbReference>
<dbReference type="InterPro" id="IPR000242">
    <property type="entry name" value="PTP_cat"/>
</dbReference>
<protein>
    <submittedName>
        <fullName evidence="3">Protein-tyrosine-phosphatase</fullName>
    </submittedName>
</protein>
<feature type="region of interest" description="Disordered" evidence="1">
    <location>
        <begin position="1"/>
        <end position="25"/>
    </location>
</feature>
<keyword evidence="4" id="KW-1185">Reference proteome</keyword>
<dbReference type="OrthoDB" id="6434418at2759"/>
<dbReference type="EMBL" id="BMAV01009234">
    <property type="protein sequence ID" value="GFY53381.1"/>
    <property type="molecule type" value="Genomic_DNA"/>
</dbReference>
<dbReference type="InterPro" id="IPR050348">
    <property type="entry name" value="Protein-Tyr_Phosphatase"/>
</dbReference>
<dbReference type="PANTHER" id="PTHR19134">
    <property type="entry name" value="RECEPTOR-TYPE TYROSINE-PROTEIN PHOSPHATASE"/>
    <property type="match status" value="1"/>
</dbReference>
<dbReference type="Gene3D" id="3.90.190.10">
    <property type="entry name" value="Protein tyrosine phosphatase superfamily"/>
    <property type="match status" value="1"/>
</dbReference>
<dbReference type="SUPFAM" id="SSF52799">
    <property type="entry name" value="(Phosphotyrosine protein) phosphatases II"/>
    <property type="match status" value="1"/>
</dbReference>
<dbReference type="PROSITE" id="PS50055">
    <property type="entry name" value="TYR_PHOSPHATASE_PTP"/>
    <property type="match status" value="1"/>
</dbReference>
<gene>
    <name evidence="3" type="ORF">TNIN_196941</name>
</gene>
<evidence type="ECO:0000313" key="3">
    <source>
        <dbReference type="EMBL" id="GFY53381.1"/>
    </source>
</evidence>
<reference evidence="3" key="1">
    <citation type="submission" date="2020-08" db="EMBL/GenBank/DDBJ databases">
        <title>Multicomponent nature underlies the extraordinary mechanical properties of spider dragline silk.</title>
        <authorList>
            <person name="Kono N."/>
            <person name="Nakamura H."/>
            <person name="Mori M."/>
            <person name="Yoshida Y."/>
            <person name="Ohtoshi R."/>
            <person name="Malay A.D."/>
            <person name="Moran D.A.P."/>
            <person name="Tomita M."/>
            <person name="Numata K."/>
            <person name="Arakawa K."/>
        </authorList>
    </citation>
    <scope>NUCLEOTIDE SEQUENCE</scope>
</reference>
<evidence type="ECO:0000259" key="2">
    <source>
        <dbReference type="PROSITE" id="PS50055"/>
    </source>
</evidence>
<proteinExistence type="predicted"/>
<dbReference type="Pfam" id="PF00102">
    <property type="entry name" value="Y_phosphatase"/>
    <property type="match status" value="1"/>
</dbReference>
<accession>A0A8X6XKL3</accession>
<evidence type="ECO:0000256" key="1">
    <source>
        <dbReference type="SAM" id="MobiDB-lite"/>
    </source>
</evidence>
<feature type="domain" description="Tyrosine-protein phosphatase" evidence="2">
    <location>
        <begin position="23"/>
        <end position="86"/>
    </location>
</feature>
<dbReference type="AlphaFoldDB" id="A0A8X6XKL3"/>
<comment type="caution">
    <text evidence="3">The sequence shown here is derived from an EMBL/GenBank/DDBJ whole genome shotgun (WGS) entry which is preliminary data.</text>
</comment>
<dbReference type="InterPro" id="IPR029021">
    <property type="entry name" value="Prot-tyrosine_phosphatase-like"/>
</dbReference>
<feature type="compositionally biased region" description="Polar residues" evidence="1">
    <location>
        <begin position="1"/>
        <end position="17"/>
    </location>
</feature>
<dbReference type="PANTHER" id="PTHR19134:SF561">
    <property type="entry name" value="PROTEIN TYROSINE PHOSPHATASE 36E, ISOFORM A"/>
    <property type="match status" value="1"/>
</dbReference>
<sequence>MNRSQKSFASKGLSASSALPGGDRKKWQQISIATKGENHSTRHATKEVNELKNSYKKMIPYDYNRVVMEAQSGVPDSDYINASFIDSIFGKPPTHLYEEKESRSFHRNCNDNCFLRLHSAIITHRSPINIRNASLILR</sequence>
<dbReference type="GO" id="GO:0004725">
    <property type="term" value="F:protein tyrosine phosphatase activity"/>
    <property type="evidence" value="ECO:0007669"/>
    <property type="project" value="InterPro"/>
</dbReference>